<organism evidence="1 2">
    <name type="scientific">Globodera rostochiensis</name>
    <name type="common">Golden nematode worm</name>
    <name type="synonym">Heterodera rostochiensis</name>
    <dbReference type="NCBI Taxonomy" id="31243"/>
    <lineage>
        <taxon>Eukaryota</taxon>
        <taxon>Metazoa</taxon>
        <taxon>Ecdysozoa</taxon>
        <taxon>Nematoda</taxon>
        <taxon>Chromadorea</taxon>
        <taxon>Rhabditida</taxon>
        <taxon>Tylenchina</taxon>
        <taxon>Tylenchomorpha</taxon>
        <taxon>Tylenchoidea</taxon>
        <taxon>Heteroderidae</taxon>
        <taxon>Heteroderinae</taxon>
        <taxon>Globodera</taxon>
    </lineage>
</organism>
<dbReference type="WBParaSite" id="Gr19_v10_g6973.t1">
    <property type="protein sequence ID" value="Gr19_v10_g6973.t1"/>
    <property type="gene ID" value="Gr19_v10_g6973"/>
</dbReference>
<dbReference type="AlphaFoldDB" id="A0A914I538"/>
<proteinExistence type="predicted"/>
<evidence type="ECO:0000313" key="2">
    <source>
        <dbReference type="WBParaSite" id="Gr19_v10_g6973.t1"/>
    </source>
</evidence>
<keyword evidence="1" id="KW-1185">Reference proteome</keyword>
<dbReference type="Proteomes" id="UP000887572">
    <property type="component" value="Unplaced"/>
</dbReference>
<accession>A0A914I538</accession>
<name>A0A914I538_GLORO</name>
<sequence>MFSVFSNGKNVTRAQLACLEAMLPMGKWKYALLLQAKTQHPSFEACLMPSGQCCCMCSTPIPLGEKGRGEPGEQQNPILA</sequence>
<reference evidence="2" key="1">
    <citation type="submission" date="2022-11" db="UniProtKB">
        <authorList>
            <consortium name="WormBaseParasite"/>
        </authorList>
    </citation>
    <scope>IDENTIFICATION</scope>
</reference>
<protein>
    <submittedName>
        <fullName evidence="2">Uncharacterized protein</fullName>
    </submittedName>
</protein>
<evidence type="ECO:0000313" key="1">
    <source>
        <dbReference type="Proteomes" id="UP000887572"/>
    </source>
</evidence>